<reference evidence="13" key="2">
    <citation type="journal article" date="2013" name="PLoS Genet.">
        <title>Comparative genome structure, secondary metabolite, and effector coding capacity across Cochliobolus pathogens.</title>
        <authorList>
            <person name="Condon B.J."/>
            <person name="Leng Y."/>
            <person name="Wu D."/>
            <person name="Bushley K.E."/>
            <person name="Ohm R.A."/>
            <person name="Otillar R."/>
            <person name="Martin J."/>
            <person name="Schackwitz W."/>
            <person name="Grimwood J."/>
            <person name="MohdZainudin N."/>
            <person name="Xue C."/>
            <person name="Wang R."/>
            <person name="Manning V.A."/>
            <person name="Dhillon B."/>
            <person name="Tu Z.J."/>
            <person name="Steffenson B.J."/>
            <person name="Salamov A."/>
            <person name="Sun H."/>
            <person name="Lowry S."/>
            <person name="LaButti K."/>
            <person name="Han J."/>
            <person name="Copeland A."/>
            <person name="Lindquist E."/>
            <person name="Barry K."/>
            <person name="Schmutz J."/>
            <person name="Baker S.E."/>
            <person name="Ciuffetti L.M."/>
            <person name="Grigoriev I.V."/>
            <person name="Zhong S."/>
            <person name="Turgeon B.G."/>
        </authorList>
    </citation>
    <scope>NUCLEOTIDE SEQUENCE [LARGE SCALE GENOMIC DNA]</scope>
    <source>
        <strain evidence="13">ND90Pr / ATCC 201652</strain>
    </source>
</reference>
<dbReference type="PANTHER" id="PTHR48013:SF9">
    <property type="entry name" value="DUAL SPECIFICITY MITOGEN-ACTIVATED PROTEIN KINASE KINASE 5"/>
    <property type="match status" value="1"/>
</dbReference>
<evidence type="ECO:0000256" key="2">
    <source>
        <dbReference type="ARBA" id="ARBA00022741"/>
    </source>
</evidence>
<comment type="catalytic activity">
    <reaction evidence="9">
        <text>L-tyrosyl-[protein] + ATP = O-phospho-L-tyrosyl-[protein] + ADP + H(+)</text>
        <dbReference type="Rhea" id="RHEA:10596"/>
        <dbReference type="Rhea" id="RHEA-COMP:10136"/>
        <dbReference type="Rhea" id="RHEA-COMP:20101"/>
        <dbReference type="ChEBI" id="CHEBI:15378"/>
        <dbReference type="ChEBI" id="CHEBI:30616"/>
        <dbReference type="ChEBI" id="CHEBI:46858"/>
        <dbReference type="ChEBI" id="CHEBI:61978"/>
        <dbReference type="ChEBI" id="CHEBI:456216"/>
        <dbReference type="EC" id="2.7.12.2"/>
    </reaction>
</comment>
<evidence type="ECO:0000259" key="11">
    <source>
        <dbReference type="PROSITE" id="PS50011"/>
    </source>
</evidence>
<dbReference type="Pfam" id="PF00069">
    <property type="entry name" value="Pkinase"/>
    <property type="match status" value="1"/>
</dbReference>
<dbReference type="STRING" id="665912.M2T8T9"/>
<dbReference type="Proteomes" id="UP000016934">
    <property type="component" value="Unassembled WGS sequence"/>
</dbReference>
<feature type="region of interest" description="Disordered" evidence="10">
    <location>
        <begin position="215"/>
        <end position="252"/>
    </location>
</feature>
<proteinExistence type="inferred from homology"/>
<evidence type="ECO:0000256" key="6">
    <source>
        <dbReference type="ARBA" id="ARBA00038999"/>
    </source>
</evidence>
<accession>M2T8T9</accession>
<feature type="region of interest" description="Disordered" evidence="10">
    <location>
        <begin position="170"/>
        <end position="191"/>
    </location>
</feature>
<dbReference type="SMART" id="SM00220">
    <property type="entry name" value="S_TKc"/>
    <property type="match status" value="1"/>
</dbReference>
<keyword evidence="13" id="KW-1185">Reference proteome</keyword>
<evidence type="ECO:0000256" key="3">
    <source>
        <dbReference type="ARBA" id="ARBA00022777"/>
    </source>
</evidence>
<evidence type="ECO:0000256" key="5">
    <source>
        <dbReference type="ARBA" id="ARBA00038035"/>
    </source>
</evidence>
<dbReference type="EMBL" id="KB445641">
    <property type="protein sequence ID" value="EMD65666.1"/>
    <property type="molecule type" value="Genomic_DNA"/>
</dbReference>
<dbReference type="EC" id="2.7.12.2" evidence="6"/>
<dbReference type="PROSITE" id="PS50011">
    <property type="entry name" value="PROTEIN_KINASE_DOM"/>
    <property type="match status" value="1"/>
</dbReference>
<organism evidence="12 13">
    <name type="scientific">Cochliobolus sativus (strain ND90Pr / ATCC 201652)</name>
    <name type="common">Common root rot and spot blotch fungus</name>
    <name type="synonym">Bipolaris sorokiniana</name>
    <dbReference type="NCBI Taxonomy" id="665912"/>
    <lineage>
        <taxon>Eukaryota</taxon>
        <taxon>Fungi</taxon>
        <taxon>Dikarya</taxon>
        <taxon>Ascomycota</taxon>
        <taxon>Pezizomycotina</taxon>
        <taxon>Dothideomycetes</taxon>
        <taxon>Pleosporomycetidae</taxon>
        <taxon>Pleosporales</taxon>
        <taxon>Pleosporineae</taxon>
        <taxon>Pleosporaceae</taxon>
        <taxon>Bipolaris</taxon>
    </lineage>
</organism>
<reference evidence="12 13" key="1">
    <citation type="journal article" date="2012" name="PLoS Pathog.">
        <title>Diverse lifestyles and strategies of plant pathogenesis encoded in the genomes of eighteen Dothideomycetes fungi.</title>
        <authorList>
            <person name="Ohm R.A."/>
            <person name="Feau N."/>
            <person name="Henrissat B."/>
            <person name="Schoch C.L."/>
            <person name="Horwitz B.A."/>
            <person name="Barry K.W."/>
            <person name="Condon B.J."/>
            <person name="Copeland A.C."/>
            <person name="Dhillon B."/>
            <person name="Glaser F."/>
            <person name="Hesse C.N."/>
            <person name="Kosti I."/>
            <person name="LaButti K."/>
            <person name="Lindquist E.A."/>
            <person name="Lucas S."/>
            <person name="Salamov A.A."/>
            <person name="Bradshaw R.E."/>
            <person name="Ciuffetti L."/>
            <person name="Hamelin R.C."/>
            <person name="Kema G.H.J."/>
            <person name="Lawrence C."/>
            <person name="Scott J.A."/>
            <person name="Spatafora J.W."/>
            <person name="Turgeon B.G."/>
            <person name="de Wit P.J.G.M."/>
            <person name="Zhong S."/>
            <person name="Goodwin S.B."/>
            <person name="Grigoriev I.V."/>
        </authorList>
    </citation>
    <scope>NUCLEOTIDE SEQUENCE [LARGE SCALE GENOMIC DNA]</scope>
    <source>
        <strain evidence="13">ND90Pr / ATCC 201652</strain>
    </source>
</reference>
<comment type="catalytic activity">
    <reaction evidence="8">
        <text>L-threonyl-[protein] + ATP = O-phospho-L-threonyl-[protein] + ADP + H(+)</text>
        <dbReference type="Rhea" id="RHEA:46608"/>
        <dbReference type="Rhea" id="RHEA-COMP:11060"/>
        <dbReference type="Rhea" id="RHEA-COMP:11605"/>
        <dbReference type="ChEBI" id="CHEBI:15378"/>
        <dbReference type="ChEBI" id="CHEBI:30013"/>
        <dbReference type="ChEBI" id="CHEBI:30616"/>
        <dbReference type="ChEBI" id="CHEBI:61977"/>
        <dbReference type="ChEBI" id="CHEBI:456216"/>
        <dbReference type="EC" id="2.7.12.2"/>
    </reaction>
</comment>
<feature type="compositionally biased region" description="Polar residues" evidence="10">
    <location>
        <begin position="215"/>
        <end position="226"/>
    </location>
</feature>
<evidence type="ECO:0000256" key="4">
    <source>
        <dbReference type="ARBA" id="ARBA00022840"/>
    </source>
</evidence>
<dbReference type="CDD" id="cd00180">
    <property type="entry name" value="PKc"/>
    <property type="match status" value="1"/>
</dbReference>
<dbReference type="RefSeq" id="XP_007698745.1">
    <property type="nucleotide sequence ID" value="XM_007700555.1"/>
</dbReference>
<evidence type="ECO:0000313" key="13">
    <source>
        <dbReference type="Proteomes" id="UP000016934"/>
    </source>
</evidence>
<comment type="similarity">
    <text evidence="5">Belongs to the protein kinase superfamily. STE Ser/Thr protein kinase family. MAP kinase kinase subfamily.</text>
</comment>
<dbReference type="GeneID" id="19133672"/>
<gene>
    <name evidence="12" type="ORF">COCSADRAFT_189427</name>
</gene>
<sequence length="417" mass="47153">MSLNDDLASEDHDSKRYVRELEALAKFAQPRTMAGYICMEYCKYLDLRKHLKSYGVLPEESARAIALQVLQGLVQMHGNKIAHRDLKPAYSKLHGSRDHWAPFLGRPNDADPFRVDIWCLGETIACGLTGQTSVDAIDFVRSLLQADPLRRPTAAQALNHPWIKGNRALQSQTRKDLTGSTTNRTENASNQEFTTVDRITEASAQWTQTVPMRVNETNTQPGSSMRTAAPPIVIPNLSDRPTVPQRTSARETARGDLPKQMYPTTDDIRLFEQAQRPLVSGRTKIKRSQKFENFSKEFLIANPIPAHNEEKQRQIEGAQKWMKQNVNRMDYSNKHDNGFFANLTKRIRNLKTKESHASTSDSQKKSTVATPPPTLQPVYASSPTAVFFARGSEPKLEKSDISLPYDREEKLLRHDSI</sequence>
<name>M2T8T9_COCSN</name>
<keyword evidence="1" id="KW-0808">Transferase</keyword>
<evidence type="ECO:0000256" key="7">
    <source>
        <dbReference type="ARBA" id="ARBA00049014"/>
    </source>
</evidence>
<keyword evidence="3" id="KW-0418">Kinase</keyword>
<dbReference type="eggNOG" id="KOG0615">
    <property type="taxonomic scope" value="Eukaryota"/>
</dbReference>
<evidence type="ECO:0000256" key="1">
    <source>
        <dbReference type="ARBA" id="ARBA00022679"/>
    </source>
</evidence>
<comment type="catalytic activity">
    <reaction evidence="7">
        <text>L-seryl-[protein] + ATP = O-phospho-L-seryl-[protein] + ADP + H(+)</text>
        <dbReference type="Rhea" id="RHEA:17989"/>
        <dbReference type="Rhea" id="RHEA-COMP:9863"/>
        <dbReference type="Rhea" id="RHEA-COMP:11604"/>
        <dbReference type="ChEBI" id="CHEBI:15378"/>
        <dbReference type="ChEBI" id="CHEBI:29999"/>
        <dbReference type="ChEBI" id="CHEBI:30616"/>
        <dbReference type="ChEBI" id="CHEBI:83421"/>
        <dbReference type="ChEBI" id="CHEBI:456216"/>
        <dbReference type="EC" id="2.7.12.2"/>
    </reaction>
</comment>
<dbReference type="OrthoDB" id="3686858at2759"/>
<feature type="region of interest" description="Disordered" evidence="10">
    <location>
        <begin position="352"/>
        <end position="380"/>
    </location>
</feature>
<dbReference type="SUPFAM" id="SSF56112">
    <property type="entry name" value="Protein kinase-like (PK-like)"/>
    <property type="match status" value="1"/>
</dbReference>
<feature type="domain" description="Protein kinase" evidence="11">
    <location>
        <begin position="1"/>
        <end position="163"/>
    </location>
</feature>
<evidence type="ECO:0000256" key="8">
    <source>
        <dbReference type="ARBA" id="ARBA00049299"/>
    </source>
</evidence>
<dbReference type="Gene3D" id="1.10.510.10">
    <property type="entry name" value="Transferase(Phosphotransferase) domain 1"/>
    <property type="match status" value="2"/>
</dbReference>
<dbReference type="HOGENOM" id="CLU_658899_0_0_1"/>
<keyword evidence="4" id="KW-0067">ATP-binding</keyword>
<feature type="compositionally biased region" description="Polar residues" evidence="10">
    <location>
        <begin position="357"/>
        <end position="369"/>
    </location>
</feature>
<dbReference type="InterPro" id="IPR000719">
    <property type="entry name" value="Prot_kinase_dom"/>
</dbReference>
<evidence type="ECO:0000256" key="9">
    <source>
        <dbReference type="ARBA" id="ARBA00051693"/>
    </source>
</evidence>
<evidence type="ECO:0000313" key="12">
    <source>
        <dbReference type="EMBL" id="EMD65666.1"/>
    </source>
</evidence>
<dbReference type="GO" id="GO:0004708">
    <property type="term" value="F:MAP kinase kinase activity"/>
    <property type="evidence" value="ECO:0007669"/>
    <property type="project" value="UniProtKB-EC"/>
</dbReference>
<dbReference type="InterPro" id="IPR011009">
    <property type="entry name" value="Kinase-like_dom_sf"/>
</dbReference>
<dbReference type="KEGG" id="bsc:COCSADRAFT_189427"/>
<dbReference type="GO" id="GO:0005524">
    <property type="term" value="F:ATP binding"/>
    <property type="evidence" value="ECO:0007669"/>
    <property type="project" value="UniProtKB-KW"/>
</dbReference>
<dbReference type="AlphaFoldDB" id="M2T8T9"/>
<protein>
    <recommendedName>
        <fullName evidence="6">mitogen-activated protein kinase kinase</fullName>
        <ecNumber evidence="6">2.7.12.2</ecNumber>
    </recommendedName>
</protein>
<keyword evidence="2" id="KW-0547">Nucleotide-binding</keyword>
<evidence type="ECO:0000256" key="10">
    <source>
        <dbReference type="SAM" id="MobiDB-lite"/>
    </source>
</evidence>
<dbReference type="PANTHER" id="PTHR48013">
    <property type="entry name" value="DUAL SPECIFICITY MITOGEN-ACTIVATED PROTEIN KINASE KINASE 5-RELATED"/>
    <property type="match status" value="1"/>
</dbReference>